<evidence type="ECO:0000256" key="1">
    <source>
        <dbReference type="SAM" id="MobiDB-lite"/>
    </source>
</evidence>
<dbReference type="AlphaFoldDB" id="A0AAD3CMG5"/>
<evidence type="ECO:0000313" key="3">
    <source>
        <dbReference type="Proteomes" id="UP001054902"/>
    </source>
</evidence>
<name>A0AAD3CMG5_9STRA</name>
<proteinExistence type="predicted"/>
<protein>
    <submittedName>
        <fullName evidence="2">Uncharacterized protein</fullName>
    </submittedName>
</protein>
<feature type="compositionally biased region" description="Basic residues" evidence="1">
    <location>
        <begin position="164"/>
        <end position="176"/>
    </location>
</feature>
<organism evidence="2 3">
    <name type="scientific">Chaetoceros tenuissimus</name>
    <dbReference type="NCBI Taxonomy" id="426638"/>
    <lineage>
        <taxon>Eukaryota</taxon>
        <taxon>Sar</taxon>
        <taxon>Stramenopiles</taxon>
        <taxon>Ochrophyta</taxon>
        <taxon>Bacillariophyta</taxon>
        <taxon>Coscinodiscophyceae</taxon>
        <taxon>Chaetocerotophycidae</taxon>
        <taxon>Chaetocerotales</taxon>
        <taxon>Chaetocerotaceae</taxon>
        <taxon>Chaetoceros</taxon>
    </lineage>
</organism>
<gene>
    <name evidence="2" type="ORF">CTEN210_03845</name>
</gene>
<dbReference type="Proteomes" id="UP001054902">
    <property type="component" value="Unassembled WGS sequence"/>
</dbReference>
<comment type="caution">
    <text evidence="2">The sequence shown here is derived from an EMBL/GenBank/DDBJ whole genome shotgun (WGS) entry which is preliminary data.</text>
</comment>
<accession>A0AAD3CMG5</accession>
<feature type="region of interest" description="Disordered" evidence="1">
    <location>
        <begin position="125"/>
        <end position="178"/>
    </location>
</feature>
<sequence length="275" mass="29439">MNNESYHDDEYVFVQFEPHELQNDADNMIHKHILANEALPADARQDHEVLDNSSDSDDDFSLSSFDLCDEELELDTKDAEMENVQESSCKGMPMDDNSLHVTPSVASVCTETMLESMKDAAPVADVTPSLKKSKQKGARPRSVSNANSTASASTATTSNLSRLSNKKRRKKIKQQKKAAAQMAAAEALAAQVVKAKTAANTASKNTTTPASPKSKKKAAANATSIAVLCATQSLAQYRHEMGMMAAASTAGKSGFQPKLIKTDGTSAALNIIKSV</sequence>
<feature type="compositionally biased region" description="Low complexity" evidence="1">
    <location>
        <begin position="141"/>
        <end position="163"/>
    </location>
</feature>
<evidence type="ECO:0000313" key="2">
    <source>
        <dbReference type="EMBL" id="GFH47370.1"/>
    </source>
</evidence>
<reference evidence="2 3" key="1">
    <citation type="journal article" date="2021" name="Sci. Rep.">
        <title>The genome of the diatom Chaetoceros tenuissimus carries an ancient integrated fragment of an extant virus.</title>
        <authorList>
            <person name="Hongo Y."/>
            <person name="Kimura K."/>
            <person name="Takaki Y."/>
            <person name="Yoshida Y."/>
            <person name="Baba S."/>
            <person name="Kobayashi G."/>
            <person name="Nagasaki K."/>
            <person name="Hano T."/>
            <person name="Tomaru Y."/>
        </authorList>
    </citation>
    <scope>NUCLEOTIDE SEQUENCE [LARGE SCALE GENOMIC DNA]</scope>
    <source>
        <strain evidence="2 3">NIES-3715</strain>
    </source>
</reference>
<dbReference type="EMBL" id="BLLK01000023">
    <property type="protein sequence ID" value="GFH47370.1"/>
    <property type="molecule type" value="Genomic_DNA"/>
</dbReference>
<keyword evidence="3" id="KW-1185">Reference proteome</keyword>